<dbReference type="AlphaFoldDB" id="A0A9N8YVB1"/>
<dbReference type="EMBL" id="CAJVPQ010000187">
    <property type="protein sequence ID" value="CAG8454856.1"/>
    <property type="molecule type" value="Genomic_DNA"/>
</dbReference>
<protein>
    <submittedName>
        <fullName evidence="1">17704_t:CDS:1</fullName>
    </submittedName>
</protein>
<dbReference type="Proteomes" id="UP000789570">
    <property type="component" value="Unassembled WGS sequence"/>
</dbReference>
<evidence type="ECO:0000313" key="2">
    <source>
        <dbReference type="Proteomes" id="UP000789570"/>
    </source>
</evidence>
<organism evidence="1 2">
    <name type="scientific">Funneliformis caledonium</name>
    <dbReference type="NCBI Taxonomy" id="1117310"/>
    <lineage>
        <taxon>Eukaryota</taxon>
        <taxon>Fungi</taxon>
        <taxon>Fungi incertae sedis</taxon>
        <taxon>Mucoromycota</taxon>
        <taxon>Glomeromycotina</taxon>
        <taxon>Glomeromycetes</taxon>
        <taxon>Glomerales</taxon>
        <taxon>Glomeraceae</taxon>
        <taxon>Funneliformis</taxon>
    </lineage>
</organism>
<keyword evidence="2" id="KW-1185">Reference proteome</keyword>
<accession>A0A9N8YVB1</accession>
<evidence type="ECO:0000313" key="1">
    <source>
        <dbReference type="EMBL" id="CAG8454856.1"/>
    </source>
</evidence>
<comment type="caution">
    <text evidence="1">The sequence shown here is derived from an EMBL/GenBank/DDBJ whole genome shotgun (WGS) entry which is preliminary data.</text>
</comment>
<sequence length="72" mass="7608">MIGIAKITTIFAGIFTFLGIIGPVSIMASPIPAEIPNPISIPLQAQQDESLLVARNTLTKRRKIVGSGCSVM</sequence>
<name>A0A9N8YVB1_9GLOM</name>
<gene>
    <name evidence="1" type="ORF">FCALED_LOCUS1439</name>
</gene>
<proteinExistence type="predicted"/>
<reference evidence="1" key="1">
    <citation type="submission" date="2021-06" db="EMBL/GenBank/DDBJ databases">
        <authorList>
            <person name="Kallberg Y."/>
            <person name="Tangrot J."/>
            <person name="Rosling A."/>
        </authorList>
    </citation>
    <scope>NUCLEOTIDE SEQUENCE</scope>
    <source>
        <strain evidence="1">UK204</strain>
    </source>
</reference>